<dbReference type="EMBL" id="ML976066">
    <property type="protein sequence ID" value="KAF1940267.1"/>
    <property type="molecule type" value="Genomic_DNA"/>
</dbReference>
<evidence type="ECO:0000313" key="2">
    <source>
        <dbReference type="EMBL" id="KAF1940267.1"/>
    </source>
</evidence>
<feature type="transmembrane region" description="Helical" evidence="1">
    <location>
        <begin position="175"/>
        <end position="198"/>
    </location>
</feature>
<evidence type="ECO:0000256" key="1">
    <source>
        <dbReference type="SAM" id="Phobius"/>
    </source>
</evidence>
<keyword evidence="1" id="KW-1133">Transmembrane helix</keyword>
<gene>
    <name evidence="2" type="ORF">EJ02DRAFT_495507</name>
</gene>
<keyword evidence="1" id="KW-0472">Membrane</keyword>
<organism evidence="2 3">
    <name type="scientific">Clathrospora elynae</name>
    <dbReference type="NCBI Taxonomy" id="706981"/>
    <lineage>
        <taxon>Eukaryota</taxon>
        <taxon>Fungi</taxon>
        <taxon>Dikarya</taxon>
        <taxon>Ascomycota</taxon>
        <taxon>Pezizomycotina</taxon>
        <taxon>Dothideomycetes</taxon>
        <taxon>Pleosporomycetidae</taxon>
        <taxon>Pleosporales</taxon>
        <taxon>Diademaceae</taxon>
        <taxon>Clathrospora</taxon>
    </lineage>
</organism>
<accession>A0A6A5ST57</accession>
<protein>
    <submittedName>
        <fullName evidence="2">Uncharacterized protein</fullName>
    </submittedName>
</protein>
<reference evidence="2" key="1">
    <citation type="journal article" date="2020" name="Stud. Mycol.">
        <title>101 Dothideomycetes genomes: a test case for predicting lifestyles and emergence of pathogens.</title>
        <authorList>
            <person name="Haridas S."/>
            <person name="Albert R."/>
            <person name="Binder M."/>
            <person name="Bloem J."/>
            <person name="Labutti K."/>
            <person name="Salamov A."/>
            <person name="Andreopoulos B."/>
            <person name="Baker S."/>
            <person name="Barry K."/>
            <person name="Bills G."/>
            <person name="Bluhm B."/>
            <person name="Cannon C."/>
            <person name="Castanera R."/>
            <person name="Culley D."/>
            <person name="Daum C."/>
            <person name="Ezra D."/>
            <person name="Gonzalez J."/>
            <person name="Henrissat B."/>
            <person name="Kuo A."/>
            <person name="Liang C."/>
            <person name="Lipzen A."/>
            <person name="Lutzoni F."/>
            <person name="Magnuson J."/>
            <person name="Mondo S."/>
            <person name="Nolan M."/>
            <person name="Ohm R."/>
            <person name="Pangilinan J."/>
            <person name="Park H.-J."/>
            <person name="Ramirez L."/>
            <person name="Alfaro M."/>
            <person name="Sun H."/>
            <person name="Tritt A."/>
            <person name="Yoshinaga Y."/>
            <person name="Zwiers L.-H."/>
            <person name="Turgeon B."/>
            <person name="Goodwin S."/>
            <person name="Spatafora J."/>
            <person name="Crous P."/>
            <person name="Grigoriev I."/>
        </authorList>
    </citation>
    <scope>NUCLEOTIDE SEQUENCE</scope>
    <source>
        <strain evidence="2">CBS 161.51</strain>
    </source>
</reference>
<keyword evidence="3" id="KW-1185">Reference proteome</keyword>
<proteinExistence type="predicted"/>
<dbReference type="OrthoDB" id="3788246at2759"/>
<evidence type="ECO:0000313" key="3">
    <source>
        <dbReference type="Proteomes" id="UP000800038"/>
    </source>
</evidence>
<sequence>MLFQTNRCFDNHVFHDRSATSTDRLIIDDKGKHHCLAAGSLSANTVDSVLSSIVNAFPQTSFLQQTNSLGVVTGLPPAPTENETITLGLESLTSEPATVTPIPATTSAPGSEVLTLAPGTTVSGVVEPTSSVTITRSGSNAIPTPSAVFGTTNLISISTLTSPSTPNSSGTSSGLIAGAVIGSIAVLILAGILTMLVIRHKKKANATSKVEDRVESGAEKRFTTVDRRCINRWGTRWRQMRMCGRWRVMDGRRRGS</sequence>
<name>A0A6A5ST57_9PLEO</name>
<dbReference type="AlphaFoldDB" id="A0A6A5ST57"/>
<dbReference type="Proteomes" id="UP000800038">
    <property type="component" value="Unassembled WGS sequence"/>
</dbReference>
<keyword evidence="1" id="KW-0812">Transmembrane</keyword>